<protein>
    <submittedName>
        <fullName evidence="2">DUF4824 family protein</fullName>
    </submittedName>
</protein>
<proteinExistence type="predicted"/>
<evidence type="ECO:0000313" key="3">
    <source>
        <dbReference type="Proteomes" id="UP000327179"/>
    </source>
</evidence>
<keyword evidence="3" id="KW-1185">Reference proteome</keyword>
<organism evidence="2 3">
    <name type="scientific">Metapseudomonas lalkuanensis</name>
    <dbReference type="NCBI Taxonomy" id="2604832"/>
    <lineage>
        <taxon>Bacteria</taxon>
        <taxon>Pseudomonadati</taxon>
        <taxon>Pseudomonadota</taxon>
        <taxon>Gammaproteobacteria</taxon>
        <taxon>Pseudomonadales</taxon>
        <taxon>Pseudomonadaceae</taxon>
        <taxon>Metapseudomonas</taxon>
    </lineage>
</organism>
<evidence type="ECO:0000256" key="1">
    <source>
        <dbReference type="SAM" id="MobiDB-lite"/>
    </source>
</evidence>
<feature type="region of interest" description="Disordered" evidence="1">
    <location>
        <begin position="261"/>
        <end position="284"/>
    </location>
</feature>
<sequence>MKARTALLSGLALIGLTNAIALGGVWFNRSGEPDSRLLLSERELHRDHDWTLRENSGLALRLDWRLPSDPNSDDLYQRLPLDDAKLQQLGFTAGDREGLRFDNRNREVLVVLELDGPARKAELERARQRLTEAEGELRAKPADKRRQDAERAARDYLEQEEKRDSRLFAVDVGLDREALRVRHADRSRYAIVRGSVNAWVRDGQLTGQIGSLRISEINVPHAWREALGEELARDRHSESPPRFRLWMSIGQRLEPWIDSAPEFQRRGRQGTPDDVDSLASSTRP</sequence>
<dbReference type="InterPro" id="IPR032249">
    <property type="entry name" value="DUF4824"/>
</dbReference>
<dbReference type="AlphaFoldDB" id="A0A5J6QSR8"/>
<accession>A0A5J6QSR8</accession>
<dbReference type="Pfam" id="PF16106">
    <property type="entry name" value="DUF4824"/>
    <property type="match status" value="1"/>
</dbReference>
<feature type="region of interest" description="Disordered" evidence="1">
    <location>
        <begin position="132"/>
        <end position="153"/>
    </location>
</feature>
<dbReference type="EMBL" id="CP043311">
    <property type="protein sequence ID" value="QEY64381.1"/>
    <property type="molecule type" value="Genomic_DNA"/>
</dbReference>
<gene>
    <name evidence="2" type="ORF">FXN65_20830</name>
</gene>
<reference evidence="2 3" key="1">
    <citation type="submission" date="2019-08" db="EMBL/GenBank/DDBJ databases">
        <title>Whole-genome Sequencing of e-waste polymer degrading bacterium Pseudomonas sp. strain PE08.</title>
        <authorList>
            <person name="Kirdat K."/>
            <person name="Debbarma P."/>
            <person name="Narawade N."/>
            <person name="Suyal D."/>
            <person name="Thorat V."/>
            <person name="Shouche Y."/>
            <person name="Goel R."/>
            <person name="Yadav A."/>
        </authorList>
    </citation>
    <scope>NUCLEOTIDE SEQUENCE [LARGE SCALE GENOMIC DNA]</scope>
    <source>
        <strain evidence="2 3">PE08</strain>
    </source>
</reference>
<evidence type="ECO:0000313" key="2">
    <source>
        <dbReference type="EMBL" id="QEY64381.1"/>
    </source>
</evidence>
<dbReference type="RefSeq" id="WP_151135962.1">
    <property type="nucleotide sequence ID" value="NZ_CP043311.1"/>
</dbReference>
<dbReference type="KEGG" id="plal:FXN65_20830"/>
<dbReference type="Proteomes" id="UP000327179">
    <property type="component" value="Chromosome"/>
</dbReference>
<name>A0A5J6QSR8_9GAMM</name>